<organism evidence="2 3">
    <name type="scientific">Nocardioides aurantiacus</name>
    <dbReference type="NCBI Taxonomy" id="86796"/>
    <lineage>
        <taxon>Bacteria</taxon>
        <taxon>Bacillati</taxon>
        <taxon>Actinomycetota</taxon>
        <taxon>Actinomycetes</taxon>
        <taxon>Propionibacteriales</taxon>
        <taxon>Nocardioidaceae</taxon>
        <taxon>Nocardioides</taxon>
    </lineage>
</organism>
<dbReference type="RefSeq" id="WP_170169748.1">
    <property type="nucleotide sequence ID" value="NZ_RKHO01000001.1"/>
</dbReference>
<evidence type="ECO:0000256" key="1">
    <source>
        <dbReference type="SAM" id="MobiDB-lite"/>
    </source>
</evidence>
<dbReference type="EMBL" id="RKHO01000001">
    <property type="protein sequence ID" value="ROR90974.1"/>
    <property type="molecule type" value="Genomic_DNA"/>
</dbReference>
<gene>
    <name evidence="2" type="ORF">EDD33_1831</name>
</gene>
<accession>A0A3N2CUS4</accession>
<comment type="caution">
    <text evidence="2">The sequence shown here is derived from an EMBL/GenBank/DDBJ whole genome shotgun (WGS) entry which is preliminary data.</text>
</comment>
<name>A0A3N2CUS4_9ACTN</name>
<dbReference type="AlphaFoldDB" id="A0A3N2CUS4"/>
<protein>
    <submittedName>
        <fullName evidence="2">Uncharacterized protein</fullName>
    </submittedName>
</protein>
<reference evidence="2 3" key="1">
    <citation type="submission" date="2018-11" db="EMBL/GenBank/DDBJ databases">
        <title>Sequencing the genomes of 1000 actinobacteria strains.</title>
        <authorList>
            <person name="Klenk H.-P."/>
        </authorList>
    </citation>
    <scope>NUCLEOTIDE SEQUENCE [LARGE SCALE GENOMIC DNA]</scope>
    <source>
        <strain evidence="2 3">DSM 12652</strain>
    </source>
</reference>
<evidence type="ECO:0000313" key="3">
    <source>
        <dbReference type="Proteomes" id="UP000281738"/>
    </source>
</evidence>
<feature type="compositionally biased region" description="Basic and acidic residues" evidence="1">
    <location>
        <begin position="28"/>
        <end position="46"/>
    </location>
</feature>
<keyword evidence="3" id="KW-1185">Reference proteome</keyword>
<dbReference type="Proteomes" id="UP000281738">
    <property type="component" value="Unassembled WGS sequence"/>
</dbReference>
<sequence length="54" mass="6228">MAQKLNKPRRDDRIARALADPKTYFGQARDRARKEVAAEMAQERKNGSARRRTA</sequence>
<evidence type="ECO:0000313" key="2">
    <source>
        <dbReference type="EMBL" id="ROR90974.1"/>
    </source>
</evidence>
<proteinExistence type="predicted"/>
<feature type="region of interest" description="Disordered" evidence="1">
    <location>
        <begin position="28"/>
        <end position="54"/>
    </location>
</feature>